<dbReference type="SMART" id="SM00192">
    <property type="entry name" value="LDLa"/>
    <property type="match status" value="4"/>
</dbReference>
<dbReference type="PROSITE" id="PS00134">
    <property type="entry name" value="TRYPSIN_HIS"/>
    <property type="match status" value="1"/>
</dbReference>
<dbReference type="Pfam" id="PF00089">
    <property type="entry name" value="Trypsin"/>
    <property type="match status" value="1"/>
</dbReference>
<feature type="region of interest" description="Disordered" evidence="3">
    <location>
        <begin position="200"/>
        <end position="241"/>
    </location>
</feature>
<feature type="disulfide bond" evidence="2">
    <location>
        <begin position="56"/>
        <end position="74"/>
    </location>
</feature>
<feature type="disulfide bond" evidence="2">
    <location>
        <begin position="132"/>
        <end position="144"/>
    </location>
</feature>
<proteinExistence type="predicted"/>
<dbReference type="SUPFAM" id="SSF57424">
    <property type="entry name" value="LDL receptor-like module"/>
    <property type="match status" value="4"/>
</dbReference>
<reference evidence="5" key="1">
    <citation type="journal article" date="2016" name="Sci. Rep.">
        <title>Molecular characterization of firefly nuptial gifts: a multi-omics approach sheds light on postcopulatory sexual selection.</title>
        <authorList>
            <person name="Al-Wathiqui N."/>
            <person name="Fallon T.R."/>
            <person name="South A."/>
            <person name="Weng J.K."/>
            <person name="Lewis S.M."/>
        </authorList>
    </citation>
    <scope>NUCLEOTIDE SEQUENCE</scope>
</reference>
<dbReference type="PROSITE" id="PS01209">
    <property type="entry name" value="LDLRA_1"/>
    <property type="match status" value="3"/>
</dbReference>
<dbReference type="InterPro" id="IPR002172">
    <property type="entry name" value="LDrepeatLR_classA_rpt"/>
</dbReference>
<dbReference type="Gene3D" id="2.40.10.10">
    <property type="entry name" value="Trypsin-like serine proteases"/>
    <property type="match status" value="1"/>
</dbReference>
<dbReference type="Gene3D" id="4.10.400.10">
    <property type="entry name" value="Low-density Lipoprotein Receptor"/>
    <property type="match status" value="4"/>
</dbReference>
<keyword evidence="1 2" id="KW-1015">Disulfide bond</keyword>
<comment type="caution">
    <text evidence="2">Lacks conserved residue(s) required for the propagation of feature annotation.</text>
</comment>
<evidence type="ECO:0000256" key="2">
    <source>
        <dbReference type="PROSITE-ProRule" id="PRU00124"/>
    </source>
</evidence>
<feature type="disulfide bond" evidence="2">
    <location>
        <begin position="49"/>
        <end position="61"/>
    </location>
</feature>
<dbReference type="GO" id="GO:0004252">
    <property type="term" value="F:serine-type endopeptidase activity"/>
    <property type="evidence" value="ECO:0007669"/>
    <property type="project" value="InterPro"/>
</dbReference>
<feature type="disulfide bond" evidence="2">
    <location>
        <begin position="193"/>
        <end position="208"/>
    </location>
</feature>
<name>A0A1Y1MUH0_PHOPY</name>
<dbReference type="SUPFAM" id="SSF50494">
    <property type="entry name" value="Trypsin-like serine proteases"/>
    <property type="match status" value="1"/>
</dbReference>
<dbReference type="CDD" id="cd00112">
    <property type="entry name" value="LDLa"/>
    <property type="match status" value="4"/>
</dbReference>
<accession>A0A1Y1MUH0</accession>
<feature type="domain" description="Peptidase S1" evidence="4">
    <location>
        <begin position="460"/>
        <end position="723"/>
    </location>
</feature>
<dbReference type="InterPro" id="IPR023415">
    <property type="entry name" value="LDLR_class-A_CS"/>
</dbReference>
<dbReference type="InterPro" id="IPR036055">
    <property type="entry name" value="LDL_receptor-like_sf"/>
</dbReference>
<dbReference type="SMART" id="SM00020">
    <property type="entry name" value="Tryp_SPc"/>
    <property type="match status" value="1"/>
</dbReference>
<feature type="disulfide bond" evidence="2">
    <location>
        <begin position="68"/>
        <end position="83"/>
    </location>
</feature>
<evidence type="ECO:0000256" key="3">
    <source>
        <dbReference type="SAM" id="MobiDB-lite"/>
    </source>
</evidence>
<dbReference type="InterPro" id="IPR001254">
    <property type="entry name" value="Trypsin_dom"/>
</dbReference>
<dbReference type="PANTHER" id="PTHR24252">
    <property type="entry name" value="ACROSIN-RELATED"/>
    <property type="match status" value="1"/>
</dbReference>
<feature type="compositionally biased region" description="Pro residues" evidence="3">
    <location>
        <begin position="211"/>
        <end position="227"/>
    </location>
</feature>
<protein>
    <recommendedName>
        <fullName evidence="4">Peptidase S1 domain-containing protein</fullName>
    </recommendedName>
</protein>
<evidence type="ECO:0000313" key="5">
    <source>
        <dbReference type="EMBL" id="JAV88130.1"/>
    </source>
</evidence>
<dbReference type="InterPro" id="IPR043504">
    <property type="entry name" value="Peptidase_S1_PA_chymotrypsin"/>
</dbReference>
<dbReference type="InterPro" id="IPR009003">
    <property type="entry name" value="Peptidase_S1_PA"/>
</dbReference>
<dbReference type="GO" id="GO:0006508">
    <property type="term" value="P:proteolysis"/>
    <property type="evidence" value="ECO:0007669"/>
    <property type="project" value="InterPro"/>
</dbReference>
<dbReference type="PROSITE" id="PS50068">
    <property type="entry name" value="LDLRA_2"/>
    <property type="match status" value="4"/>
</dbReference>
<dbReference type="PRINTS" id="PR00261">
    <property type="entry name" value="LDLRECEPTOR"/>
</dbReference>
<feature type="disulfide bond" evidence="2">
    <location>
        <begin position="95"/>
        <end position="113"/>
    </location>
</feature>
<sequence length="724" mass="79696">MNENIEVYLILICVVTIITDGGLVHKNSSSYHEAISHTLARYTRQSSKCRLDEMQCRSGRCISEDKECDGKPDCQDQDDESNCAGFPCGPNFFQCAYGACINQNDVCNGKKDCMDNSDETSPLCKGIPVPGCRIGEFQCDSGDCVSEDALCDGKADCPDASDETTKVCAGLPCNEYITFRCDYGACVNKDAKCNGVSDCVDGSDERNCPTTRPPIPPPTPETTPSPIPEKLTPKPTEPGGCSIPIHPSNGEYWHGSKKAIPGEYIPSLEALILKCKEPEYKPIAEHSFCFDGTWVPNPSECVPTDKSGCLIPDHPNHGQYHLGREPATPRTYAASEGNPLVLKCNGPVYKPSPPSATNKAVSNCLDGEWTPKPATCARACQSLSSTSTTKITCKHGKDILENCNNPVDNTVAIFECASFHEMVTTSRNPEIVCKDGTWDDFIRQCHPVCGEKRAKGTPNAIGAGIARALDYPWHVGIYNTTRGYLCGGSIISSRLVLSAAHCFTEINNGRLKLDANNYIIVAGKYYSDFYHDNDQEIQEFTIANIFLPERYKGFTHFLEADLAVVVLNERVRPTLSVQQVCVDWRSEFEHDQLINNNIGVVVGWGRTSITSQEASSELRELSVPFIPYSDCYAAVPTDFKKYLTYDKICAGYLNKGQSICQGDSGGGLTFQRHQNRYYIRGIVSISPTETVEGHATCNPNYYATYTWVSKHLNFIKGIDNQYRS</sequence>
<dbReference type="InterPro" id="IPR018114">
    <property type="entry name" value="TRYPSIN_HIS"/>
</dbReference>
<dbReference type="AlphaFoldDB" id="A0A1Y1MUH0"/>
<dbReference type="EMBL" id="GEZM01023933">
    <property type="protein sequence ID" value="JAV88130.1"/>
    <property type="molecule type" value="Transcribed_RNA"/>
</dbReference>
<dbReference type="EMBL" id="GEZM01023936">
    <property type="protein sequence ID" value="JAV88127.1"/>
    <property type="molecule type" value="Transcribed_RNA"/>
</dbReference>
<evidence type="ECO:0000256" key="1">
    <source>
        <dbReference type="ARBA" id="ARBA00023157"/>
    </source>
</evidence>
<organism evidence="5">
    <name type="scientific">Photinus pyralis</name>
    <name type="common">Common eastern firefly</name>
    <name type="synonym">Lampyris pyralis</name>
    <dbReference type="NCBI Taxonomy" id="7054"/>
    <lineage>
        <taxon>Eukaryota</taxon>
        <taxon>Metazoa</taxon>
        <taxon>Ecdysozoa</taxon>
        <taxon>Arthropoda</taxon>
        <taxon>Hexapoda</taxon>
        <taxon>Insecta</taxon>
        <taxon>Pterygota</taxon>
        <taxon>Neoptera</taxon>
        <taxon>Endopterygota</taxon>
        <taxon>Coleoptera</taxon>
        <taxon>Polyphaga</taxon>
        <taxon>Elateriformia</taxon>
        <taxon>Elateroidea</taxon>
        <taxon>Lampyridae</taxon>
        <taxon>Lampyrinae</taxon>
        <taxon>Photinus</taxon>
    </lineage>
</organism>
<dbReference type="PANTHER" id="PTHR24252:SF7">
    <property type="entry name" value="HYALIN"/>
    <property type="match status" value="1"/>
</dbReference>
<dbReference type="CDD" id="cd00190">
    <property type="entry name" value="Tryp_SPc"/>
    <property type="match status" value="1"/>
</dbReference>
<evidence type="ECO:0000259" key="4">
    <source>
        <dbReference type="PROSITE" id="PS50240"/>
    </source>
</evidence>
<feature type="disulfide bond" evidence="2">
    <location>
        <begin position="181"/>
        <end position="199"/>
    </location>
</feature>
<dbReference type="Pfam" id="PF00057">
    <property type="entry name" value="Ldl_recept_a"/>
    <property type="match status" value="4"/>
</dbReference>
<dbReference type="PROSITE" id="PS50240">
    <property type="entry name" value="TRYPSIN_DOM"/>
    <property type="match status" value="1"/>
</dbReference>
<feature type="disulfide bond" evidence="2">
    <location>
        <begin position="139"/>
        <end position="157"/>
    </location>
</feature>
<feature type="disulfide bond" evidence="2">
    <location>
        <begin position="88"/>
        <end position="100"/>
    </location>
</feature>
<dbReference type="EMBL" id="GEZM01023932">
    <property type="protein sequence ID" value="JAV88131.1"/>
    <property type="molecule type" value="Transcribed_RNA"/>
</dbReference>